<gene>
    <name evidence="1" type="ORF">C2G38_2078281</name>
</gene>
<evidence type="ECO:0008006" key="3">
    <source>
        <dbReference type="Google" id="ProtNLM"/>
    </source>
</evidence>
<accession>A0A397VI21</accession>
<comment type="caution">
    <text evidence="1">The sequence shown here is derived from an EMBL/GenBank/DDBJ whole genome shotgun (WGS) entry which is preliminary data.</text>
</comment>
<protein>
    <recommendedName>
        <fullName evidence="3">F-box domain-containing protein</fullName>
    </recommendedName>
</protein>
<evidence type="ECO:0000313" key="1">
    <source>
        <dbReference type="EMBL" id="RIB21451.1"/>
    </source>
</evidence>
<proteinExistence type="predicted"/>
<dbReference type="AlphaFoldDB" id="A0A397VI21"/>
<keyword evidence="2" id="KW-1185">Reference proteome</keyword>
<dbReference type="SUPFAM" id="SSF52047">
    <property type="entry name" value="RNI-like"/>
    <property type="match status" value="1"/>
</dbReference>
<reference evidence="1 2" key="1">
    <citation type="submission" date="2018-06" db="EMBL/GenBank/DDBJ databases">
        <title>Comparative genomics reveals the genomic features of Rhizophagus irregularis, R. cerebriforme, R. diaphanum and Gigaspora rosea, and their symbiotic lifestyle signature.</title>
        <authorList>
            <person name="Morin E."/>
            <person name="San Clemente H."/>
            <person name="Chen E.C.H."/>
            <person name="De La Providencia I."/>
            <person name="Hainaut M."/>
            <person name="Kuo A."/>
            <person name="Kohler A."/>
            <person name="Murat C."/>
            <person name="Tang N."/>
            <person name="Roy S."/>
            <person name="Loubradou J."/>
            <person name="Henrissat B."/>
            <person name="Grigoriev I.V."/>
            <person name="Corradi N."/>
            <person name="Roux C."/>
            <person name="Martin F.M."/>
        </authorList>
    </citation>
    <scope>NUCLEOTIDE SEQUENCE [LARGE SCALE GENOMIC DNA]</scope>
    <source>
        <strain evidence="1 2">DAOM 194757</strain>
    </source>
</reference>
<dbReference type="Proteomes" id="UP000266673">
    <property type="component" value="Unassembled WGS sequence"/>
</dbReference>
<name>A0A397VI21_9GLOM</name>
<dbReference type="EMBL" id="QKWP01000360">
    <property type="protein sequence ID" value="RIB21451.1"/>
    <property type="molecule type" value="Genomic_DNA"/>
</dbReference>
<feature type="non-terminal residue" evidence="1">
    <location>
        <position position="1"/>
    </location>
</feature>
<evidence type="ECO:0000313" key="2">
    <source>
        <dbReference type="Proteomes" id="UP000266673"/>
    </source>
</evidence>
<organism evidence="1 2">
    <name type="scientific">Gigaspora rosea</name>
    <dbReference type="NCBI Taxonomy" id="44941"/>
    <lineage>
        <taxon>Eukaryota</taxon>
        <taxon>Fungi</taxon>
        <taxon>Fungi incertae sedis</taxon>
        <taxon>Mucoromycota</taxon>
        <taxon>Glomeromycotina</taxon>
        <taxon>Glomeromycetes</taxon>
        <taxon>Diversisporales</taxon>
        <taxon>Gigasporaceae</taxon>
        <taxon>Gigaspora</taxon>
    </lineage>
</organism>
<sequence length="302" mass="34954">DFLFIGTEWQFFSRLQDLSLDLRQDFTTETVITLLRILTKNATKISTLKLEGFYPYDEPELFHALICITKSQEQLRQFSLIGGDEFPSEFHGVVSALESQKNSLQEILIKFCVCNTEFEVLKNCKNLEILSIEYCYNEKILEASINTLKVNHWRIDASIQILQKSGTLLQRLKLESTDEEIWEEQLLIETLKASCKFTKTSILTLWYIYDIDQELKTRVTQFAEMLPSTLQYLDLRYSCLSSYIDILLNHCDAPLKNLLINHLDNEKKTKAVNRYLNLNDNIIKEVGGYVTLAPCGHIAVNC</sequence>